<dbReference type="AlphaFoldDB" id="G7JH28"/>
<dbReference type="EMBL" id="CM001220">
    <property type="protein sequence ID" value="AES87431.1"/>
    <property type="molecule type" value="Genomic_DNA"/>
</dbReference>
<evidence type="ECO:0000256" key="1">
    <source>
        <dbReference type="SAM" id="MobiDB-lite"/>
    </source>
</evidence>
<dbReference type="HOGENOM" id="CLU_2112502_0_0_1"/>
<dbReference type="EnsemblPlants" id="AES87431">
    <property type="protein sequence ID" value="AES87431"/>
    <property type="gene ID" value="MTR_4g026980"/>
</dbReference>
<keyword evidence="2" id="KW-0732">Signal</keyword>
<feature type="compositionally biased region" description="Basic and acidic residues" evidence="1">
    <location>
        <begin position="104"/>
        <end position="115"/>
    </location>
</feature>
<dbReference type="Proteomes" id="UP000002051">
    <property type="component" value="Chromosome 4"/>
</dbReference>
<gene>
    <name evidence="3" type="ordered locus">MTR_4g026980</name>
</gene>
<sequence length="115" mass="11906">MERASQRVVGCGRLSLVAWLCDATSACAKDRGGGCGAGTAAVEDSAMGDGTTLEGVAVGNNNSACHSNGITKSLGNSKNAITEKFAIYVMRERKSMENNSESIASKEKEVESATK</sequence>
<reference evidence="4" key="3">
    <citation type="submission" date="2015-04" db="UniProtKB">
        <authorList>
            <consortium name="EnsemblPlants"/>
        </authorList>
    </citation>
    <scope>IDENTIFICATION</scope>
    <source>
        <strain evidence="4">cv. Jemalong A17</strain>
    </source>
</reference>
<name>G7JH28_MEDTR</name>
<reference evidence="3 5" key="1">
    <citation type="journal article" date="2011" name="Nature">
        <title>The Medicago genome provides insight into the evolution of rhizobial symbioses.</title>
        <authorList>
            <person name="Young N.D."/>
            <person name="Debelle F."/>
            <person name="Oldroyd G.E."/>
            <person name="Geurts R."/>
            <person name="Cannon S.B."/>
            <person name="Udvardi M.K."/>
            <person name="Benedito V.A."/>
            <person name="Mayer K.F."/>
            <person name="Gouzy J."/>
            <person name="Schoof H."/>
            <person name="Van de Peer Y."/>
            <person name="Proost S."/>
            <person name="Cook D.R."/>
            <person name="Meyers B.C."/>
            <person name="Spannagl M."/>
            <person name="Cheung F."/>
            <person name="De Mita S."/>
            <person name="Krishnakumar V."/>
            <person name="Gundlach H."/>
            <person name="Zhou S."/>
            <person name="Mudge J."/>
            <person name="Bharti A.K."/>
            <person name="Murray J.D."/>
            <person name="Naoumkina M.A."/>
            <person name="Rosen B."/>
            <person name="Silverstein K.A."/>
            <person name="Tang H."/>
            <person name="Rombauts S."/>
            <person name="Zhao P.X."/>
            <person name="Zhou P."/>
            <person name="Barbe V."/>
            <person name="Bardou P."/>
            <person name="Bechner M."/>
            <person name="Bellec A."/>
            <person name="Berger A."/>
            <person name="Berges H."/>
            <person name="Bidwell S."/>
            <person name="Bisseling T."/>
            <person name="Choisne N."/>
            <person name="Couloux A."/>
            <person name="Denny R."/>
            <person name="Deshpande S."/>
            <person name="Dai X."/>
            <person name="Doyle J.J."/>
            <person name="Dudez A.M."/>
            <person name="Farmer A.D."/>
            <person name="Fouteau S."/>
            <person name="Franken C."/>
            <person name="Gibelin C."/>
            <person name="Gish J."/>
            <person name="Goldstein S."/>
            <person name="Gonzalez A.J."/>
            <person name="Green P.J."/>
            <person name="Hallab A."/>
            <person name="Hartog M."/>
            <person name="Hua A."/>
            <person name="Humphray S.J."/>
            <person name="Jeong D.H."/>
            <person name="Jing Y."/>
            <person name="Jocker A."/>
            <person name="Kenton S.M."/>
            <person name="Kim D.J."/>
            <person name="Klee K."/>
            <person name="Lai H."/>
            <person name="Lang C."/>
            <person name="Lin S."/>
            <person name="Macmil S.L."/>
            <person name="Magdelenat G."/>
            <person name="Matthews L."/>
            <person name="McCorrison J."/>
            <person name="Monaghan E.L."/>
            <person name="Mun J.H."/>
            <person name="Najar F.Z."/>
            <person name="Nicholson C."/>
            <person name="Noirot C."/>
            <person name="O'Bleness M."/>
            <person name="Paule C.R."/>
            <person name="Poulain J."/>
            <person name="Prion F."/>
            <person name="Qin B."/>
            <person name="Qu C."/>
            <person name="Retzel E.F."/>
            <person name="Riddle C."/>
            <person name="Sallet E."/>
            <person name="Samain S."/>
            <person name="Samson N."/>
            <person name="Sanders I."/>
            <person name="Saurat O."/>
            <person name="Scarpelli C."/>
            <person name="Schiex T."/>
            <person name="Segurens B."/>
            <person name="Severin A.J."/>
            <person name="Sherrier D.J."/>
            <person name="Shi R."/>
            <person name="Sims S."/>
            <person name="Singer S.R."/>
            <person name="Sinharoy S."/>
            <person name="Sterck L."/>
            <person name="Viollet A."/>
            <person name="Wang B.B."/>
            <person name="Wang K."/>
            <person name="Wang M."/>
            <person name="Wang X."/>
            <person name="Warfsmann J."/>
            <person name="Weissenbach J."/>
            <person name="White D.D."/>
            <person name="White J.D."/>
            <person name="Wiley G.B."/>
            <person name="Wincker P."/>
            <person name="Xing Y."/>
            <person name="Yang L."/>
            <person name="Yao Z."/>
            <person name="Ying F."/>
            <person name="Zhai J."/>
            <person name="Zhou L."/>
            <person name="Zuber A."/>
            <person name="Denarie J."/>
            <person name="Dixon R.A."/>
            <person name="May G.D."/>
            <person name="Schwartz D.C."/>
            <person name="Rogers J."/>
            <person name="Quetier F."/>
            <person name="Town C.D."/>
            <person name="Roe B.A."/>
        </authorList>
    </citation>
    <scope>NUCLEOTIDE SEQUENCE [LARGE SCALE GENOMIC DNA]</scope>
    <source>
        <strain evidence="3">A17</strain>
        <strain evidence="4 5">cv. Jemalong A17</strain>
    </source>
</reference>
<accession>G7JH28</accession>
<evidence type="ECO:0000313" key="3">
    <source>
        <dbReference type="EMBL" id="AES87431.1"/>
    </source>
</evidence>
<feature type="region of interest" description="Disordered" evidence="1">
    <location>
        <begin position="96"/>
        <end position="115"/>
    </location>
</feature>
<reference evidence="3 5" key="2">
    <citation type="journal article" date="2014" name="BMC Genomics">
        <title>An improved genome release (version Mt4.0) for the model legume Medicago truncatula.</title>
        <authorList>
            <person name="Tang H."/>
            <person name="Krishnakumar V."/>
            <person name="Bidwell S."/>
            <person name="Rosen B."/>
            <person name="Chan A."/>
            <person name="Zhou S."/>
            <person name="Gentzbittel L."/>
            <person name="Childs K.L."/>
            <person name="Yandell M."/>
            <person name="Gundlach H."/>
            <person name="Mayer K.F."/>
            <person name="Schwartz D.C."/>
            <person name="Town C.D."/>
        </authorList>
    </citation>
    <scope>GENOME REANNOTATION</scope>
    <source>
        <strain evidence="4 5">cv. Jemalong A17</strain>
    </source>
</reference>
<dbReference type="PaxDb" id="3880-AES87431"/>
<keyword evidence="5" id="KW-1185">Reference proteome</keyword>
<protein>
    <recommendedName>
        <fullName evidence="6">Transmembrane protein</fullName>
    </recommendedName>
</protein>
<evidence type="ECO:0000256" key="2">
    <source>
        <dbReference type="SAM" id="SignalP"/>
    </source>
</evidence>
<proteinExistence type="predicted"/>
<feature type="signal peptide" evidence="2">
    <location>
        <begin position="1"/>
        <end position="26"/>
    </location>
</feature>
<evidence type="ECO:0000313" key="5">
    <source>
        <dbReference type="Proteomes" id="UP000002051"/>
    </source>
</evidence>
<feature type="chain" id="PRO_5014572903" description="Transmembrane protein" evidence="2">
    <location>
        <begin position="27"/>
        <end position="115"/>
    </location>
</feature>
<evidence type="ECO:0000313" key="4">
    <source>
        <dbReference type="EnsemblPlants" id="AES87431"/>
    </source>
</evidence>
<evidence type="ECO:0008006" key="6">
    <source>
        <dbReference type="Google" id="ProtNLM"/>
    </source>
</evidence>
<organism evidence="3 5">
    <name type="scientific">Medicago truncatula</name>
    <name type="common">Barrel medic</name>
    <name type="synonym">Medicago tribuloides</name>
    <dbReference type="NCBI Taxonomy" id="3880"/>
    <lineage>
        <taxon>Eukaryota</taxon>
        <taxon>Viridiplantae</taxon>
        <taxon>Streptophyta</taxon>
        <taxon>Embryophyta</taxon>
        <taxon>Tracheophyta</taxon>
        <taxon>Spermatophyta</taxon>
        <taxon>Magnoliopsida</taxon>
        <taxon>eudicotyledons</taxon>
        <taxon>Gunneridae</taxon>
        <taxon>Pentapetalae</taxon>
        <taxon>rosids</taxon>
        <taxon>fabids</taxon>
        <taxon>Fabales</taxon>
        <taxon>Fabaceae</taxon>
        <taxon>Papilionoideae</taxon>
        <taxon>50 kb inversion clade</taxon>
        <taxon>NPAAA clade</taxon>
        <taxon>Hologalegina</taxon>
        <taxon>IRL clade</taxon>
        <taxon>Trifolieae</taxon>
        <taxon>Medicago</taxon>
    </lineage>
</organism>